<sequence>MHGYKYCLCYMQGVSFLTEIYMSWICPGYYFFPMVGGYNTGEFFGQFISSHLSMSIWVGIFCFELASGLSCFVYRHTAAAQINQNYPQCLKWMMFDGFEAYDYKLNPMLAVTGIGAFAYVFCIAWYCFFLGIHTMIILQRLRQHMSSQTYNMHRAALISLAMQLAIPGVFIIVPIDLCMTVVVTESYGMQEWATNSMFMVGSHSMCQCTVMILSNATYRRILREKAWRVLKLDVLISRPYGSSIEPSMRTNSMLAAFLTETHMSWICPGYYFFPLVGGYNTGEFFGQFISSHLKPSLDYTFLKALNELNLNIHVSKSVNHNIEISHLGLLYFQLAAFLTETHMSWICPAYYFFPLVGGYNTGEFFGQFIGPHLSFSLWVGVYAFELSGGLCCFVYRHNAAVQINQNYASRTYIKKIALVLVHIFPFQTAICMYLSGLTYQEKYDYVRKVGHPDIQTNRFFQNYPQCLKWMMFDGFEAYDRTTNPMIVITGGVAFVFVFIIVWYCFTLGVHTMVILQRLRQHMSAQTYNMHRAAIASLTMQLVLPGSLIIIPKNIILYIVLTDSNHLQEVATDMMFLMGSHSMCQCTVMILSNSVYRRIIKEKIGSVLRINFLTNQQYGSSVEPSMRTNSFIRAQMAPAT</sequence>
<feature type="transmembrane region" description="Helical" evidence="1">
    <location>
        <begin position="416"/>
        <end position="435"/>
    </location>
</feature>
<dbReference type="Proteomes" id="UP000095282">
    <property type="component" value="Unplaced"/>
</dbReference>
<feature type="transmembrane region" description="Helical" evidence="1">
    <location>
        <begin position="534"/>
        <end position="561"/>
    </location>
</feature>
<keyword evidence="1" id="KW-1133">Transmembrane helix</keyword>
<feature type="transmembrane region" description="Helical" evidence="1">
    <location>
        <begin position="373"/>
        <end position="395"/>
    </location>
</feature>
<protein>
    <submittedName>
        <fullName evidence="3">G protein-coupled receptor</fullName>
    </submittedName>
</protein>
<feature type="transmembrane region" description="Helical" evidence="1">
    <location>
        <begin position="155"/>
        <end position="177"/>
    </location>
</feature>
<dbReference type="AlphaFoldDB" id="A0A1I7UV99"/>
<organism evidence="2 3">
    <name type="scientific">Caenorhabditis tropicalis</name>
    <dbReference type="NCBI Taxonomy" id="1561998"/>
    <lineage>
        <taxon>Eukaryota</taxon>
        <taxon>Metazoa</taxon>
        <taxon>Ecdysozoa</taxon>
        <taxon>Nematoda</taxon>
        <taxon>Chromadorea</taxon>
        <taxon>Rhabditida</taxon>
        <taxon>Rhabditina</taxon>
        <taxon>Rhabditomorpha</taxon>
        <taxon>Rhabditoidea</taxon>
        <taxon>Rhabditidae</taxon>
        <taxon>Peloderinae</taxon>
        <taxon>Caenorhabditis</taxon>
    </lineage>
</organism>
<proteinExistence type="predicted"/>
<dbReference type="STRING" id="1561998.A0A1I7UV99"/>
<name>A0A1I7UV99_9PELO</name>
<feature type="transmembrane region" description="Helical" evidence="1">
    <location>
        <begin position="52"/>
        <end position="75"/>
    </location>
</feature>
<feature type="transmembrane region" description="Helical" evidence="1">
    <location>
        <begin position="329"/>
        <end position="353"/>
    </location>
</feature>
<keyword evidence="2" id="KW-1185">Reference proteome</keyword>
<feature type="transmembrane region" description="Helical" evidence="1">
    <location>
        <begin position="485"/>
        <end position="513"/>
    </location>
</feature>
<evidence type="ECO:0000313" key="3">
    <source>
        <dbReference type="WBParaSite" id="Csp11.Scaffold630.g19691.t2"/>
    </source>
</evidence>
<dbReference type="InterPro" id="IPR019429">
    <property type="entry name" value="7TM_GPCR_serpentine_rcpt_Sri"/>
</dbReference>
<evidence type="ECO:0000256" key="1">
    <source>
        <dbReference type="SAM" id="Phobius"/>
    </source>
</evidence>
<accession>A0A1I7UV99</accession>
<dbReference type="PANTHER" id="PTHR46964:SF1">
    <property type="entry name" value="G PROTEIN-COUPLED RECEPTOR-RELATED"/>
    <property type="match status" value="1"/>
</dbReference>
<keyword evidence="1" id="KW-0472">Membrane</keyword>
<feature type="transmembrane region" description="Helical" evidence="1">
    <location>
        <begin position="20"/>
        <end position="40"/>
    </location>
</feature>
<evidence type="ECO:0000313" key="2">
    <source>
        <dbReference type="Proteomes" id="UP000095282"/>
    </source>
</evidence>
<dbReference type="WBParaSite" id="Csp11.Scaffold630.g19691.t2">
    <property type="protein sequence ID" value="Csp11.Scaffold630.g19691.t2"/>
    <property type="gene ID" value="Csp11.Scaffold630.g19691"/>
</dbReference>
<feature type="transmembrane region" description="Helical" evidence="1">
    <location>
        <begin position="573"/>
        <end position="595"/>
    </location>
</feature>
<reference evidence="3" key="1">
    <citation type="submission" date="2016-11" db="UniProtKB">
        <authorList>
            <consortium name="WormBaseParasite"/>
        </authorList>
    </citation>
    <scope>IDENTIFICATION</scope>
</reference>
<feature type="transmembrane region" description="Helical" evidence="1">
    <location>
        <begin position="108"/>
        <end position="134"/>
    </location>
</feature>
<keyword evidence="1" id="KW-0812">Transmembrane</keyword>
<dbReference type="PANTHER" id="PTHR46964">
    <property type="entry name" value="SERPENTINE RECEPTOR, CLASS I-RELATED"/>
    <property type="match status" value="1"/>
</dbReference>
<dbReference type="Pfam" id="PF10327">
    <property type="entry name" value="7TM_GPCR_Sri"/>
    <property type="match status" value="3"/>
</dbReference>